<dbReference type="Pfam" id="PF00384">
    <property type="entry name" value="Molybdopterin"/>
    <property type="match status" value="1"/>
</dbReference>
<dbReference type="EMBL" id="UINC01139629">
    <property type="protein sequence ID" value="SVD26291.1"/>
    <property type="molecule type" value="Genomic_DNA"/>
</dbReference>
<feature type="non-terminal residue" evidence="5">
    <location>
        <position position="298"/>
    </location>
</feature>
<evidence type="ECO:0000256" key="1">
    <source>
        <dbReference type="ARBA" id="ARBA00022723"/>
    </source>
</evidence>
<sequence>DEHGPESIGFIGSPFGTNEELYLYHKLFRFTLGTNNLDHKTYLDTPGLPVDHYDFLNIETANLVLLIGSDPAEELPILDLRIKKAVTRKGVKLAVLNDQRTELDKIADLSLKYDVGSDEIALSSLANSLAAELDIPMVEGNFSDELLSGIAGDQMKKMSELIRTAMKVCVVYNPASLTGSSIFMLKHLLEVINKIPTMECGAIPAAPFTNSLGAMDMGILPDYYPGGISCSDPDKVQQVWGDGASLETKGLSAMEMIDKAESGELKALIVYRNNPVIDFPDCKRVQAALKNLSLLVVH</sequence>
<dbReference type="GO" id="GO:0022904">
    <property type="term" value="P:respiratory electron transport chain"/>
    <property type="evidence" value="ECO:0007669"/>
    <property type="project" value="TreeGrafter"/>
</dbReference>
<evidence type="ECO:0000313" key="5">
    <source>
        <dbReference type="EMBL" id="SVD26291.1"/>
    </source>
</evidence>
<dbReference type="Gene3D" id="3.40.228.10">
    <property type="entry name" value="Dimethylsulfoxide Reductase, domain 2"/>
    <property type="match status" value="1"/>
</dbReference>
<keyword evidence="2" id="KW-0408">Iron</keyword>
<evidence type="ECO:0000256" key="3">
    <source>
        <dbReference type="ARBA" id="ARBA00023014"/>
    </source>
</evidence>
<dbReference type="Gene3D" id="3.40.50.740">
    <property type="match status" value="2"/>
</dbReference>
<gene>
    <name evidence="5" type="ORF">METZ01_LOCUS379145</name>
</gene>
<keyword evidence="1" id="KW-0479">Metal-binding</keyword>
<dbReference type="GO" id="GO:0046872">
    <property type="term" value="F:metal ion binding"/>
    <property type="evidence" value="ECO:0007669"/>
    <property type="project" value="UniProtKB-KW"/>
</dbReference>
<feature type="domain" description="Molybdopterin oxidoreductase" evidence="4">
    <location>
        <begin position="2"/>
        <end position="297"/>
    </location>
</feature>
<keyword evidence="3" id="KW-0411">Iron-sulfur</keyword>
<dbReference type="AlphaFoldDB" id="A0A382TXP9"/>
<evidence type="ECO:0000259" key="4">
    <source>
        <dbReference type="Pfam" id="PF00384"/>
    </source>
</evidence>
<dbReference type="InterPro" id="IPR006656">
    <property type="entry name" value="Mopterin_OxRdtase"/>
</dbReference>
<dbReference type="GO" id="GO:0016020">
    <property type="term" value="C:membrane"/>
    <property type="evidence" value="ECO:0007669"/>
    <property type="project" value="TreeGrafter"/>
</dbReference>
<dbReference type="GO" id="GO:0051536">
    <property type="term" value="F:iron-sulfur cluster binding"/>
    <property type="evidence" value="ECO:0007669"/>
    <property type="project" value="UniProtKB-KW"/>
</dbReference>
<reference evidence="5" key="1">
    <citation type="submission" date="2018-05" db="EMBL/GenBank/DDBJ databases">
        <authorList>
            <person name="Lanie J.A."/>
            <person name="Ng W.-L."/>
            <person name="Kazmierczak K.M."/>
            <person name="Andrzejewski T.M."/>
            <person name="Davidsen T.M."/>
            <person name="Wayne K.J."/>
            <person name="Tettelin H."/>
            <person name="Glass J.I."/>
            <person name="Rusch D."/>
            <person name="Podicherti R."/>
            <person name="Tsui H.-C.T."/>
            <person name="Winkler M.E."/>
        </authorList>
    </citation>
    <scope>NUCLEOTIDE SEQUENCE</scope>
</reference>
<name>A0A382TXP9_9ZZZZ</name>
<dbReference type="PANTHER" id="PTHR43105:SF10">
    <property type="entry name" value="NADH-QUINONE OXIDOREDUCTASE SUBUNIT G"/>
    <property type="match status" value="1"/>
</dbReference>
<accession>A0A382TXP9</accession>
<organism evidence="5">
    <name type="scientific">marine metagenome</name>
    <dbReference type="NCBI Taxonomy" id="408172"/>
    <lineage>
        <taxon>unclassified sequences</taxon>
        <taxon>metagenomes</taxon>
        <taxon>ecological metagenomes</taxon>
    </lineage>
</organism>
<dbReference type="PANTHER" id="PTHR43105">
    <property type="entry name" value="RESPIRATORY NITRATE REDUCTASE"/>
    <property type="match status" value="1"/>
</dbReference>
<feature type="non-terminal residue" evidence="5">
    <location>
        <position position="1"/>
    </location>
</feature>
<proteinExistence type="predicted"/>
<evidence type="ECO:0000256" key="2">
    <source>
        <dbReference type="ARBA" id="ARBA00023004"/>
    </source>
</evidence>
<dbReference type="InterPro" id="IPR050123">
    <property type="entry name" value="Prok_molybdopt-oxidoreductase"/>
</dbReference>
<dbReference type="GO" id="GO:0003954">
    <property type="term" value="F:NADH dehydrogenase activity"/>
    <property type="evidence" value="ECO:0007669"/>
    <property type="project" value="TreeGrafter"/>
</dbReference>
<protein>
    <recommendedName>
        <fullName evidence="4">Molybdopterin oxidoreductase domain-containing protein</fullName>
    </recommendedName>
</protein>
<dbReference type="SUPFAM" id="SSF53706">
    <property type="entry name" value="Formate dehydrogenase/DMSO reductase, domains 1-3"/>
    <property type="match status" value="1"/>
</dbReference>